<gene>
    <name evidence="2" type="primary">gwsS</name>
    <name evidence="2" type="ORF">ACKW6Q_03595</name>
</gene>
<keyword evidence="3" id="KW-1185">Reference proteome</keyword>
<dbReference type="InterPro" id="IPR058240">
    <property type="entry name" value="rSAM_sf"/>
</dbReference>
<evidence type="ECO:0000259" key="1">
    <source>
        <dbReference type="Pfam" id="PF13186"/>
    </source>
</evidence>
<organism evidence="2 3">
    <name type="scientific">Chryseobacterium kwangjuense</name>
    <dbReference type="NCBI Taxonomy" id="267125"/>
    <lineage>
        <taxon>Bacteria</taxon>
        <taxon>Pseudomonadati</taxon>
        <taxon>Bacteroidota</taxon>
        <taxon>Flavobacteriia</taxon>
        <taxon>Flavobacteriales</taxon>
        <taxon>Weeksellaceae</taxon>
        <taxon>Chryseobacterium group</taxon>
        <taxon>Chryseobacterium</taxon>
    </lineage>
</organism>
<protein>
    <submittedName>
        <fullName evidence="2">Grasp-with-spasm system SPASM domain peptide maturase</fullName>
    </submittedName>
</protein>
<dbReference type="RefSeq" id="WP_409355756.1">
    <property type="nucleotide sequence ID" value="NZ_JBJXVJ010000001.1"/>
</dbReference>
<dbReference type="NCBIfam" id="TIGR04085">
    <property type="entry name" value="rSAM_more_4Fe4S"/>
    <property type="match status" value="1"/>
</dbReference>
<dbReference type="EMBL" id="JBJXVJ010000001">
    <property type="protein sequence ID" value="MFN1216051.1"/>
    <property type="molecule type" value="Genomic_DNA"/>
</dbReference>
<dbReference type="Proteomes" id="UP001634154">
    <property type="component" value="Unassembled WGS sequence"/>
</dbReference>
<evidence type="ECO:0000313" key="2">
    <source>
        <dbReference type="EMBL" id="MFN1216051.1"/>
    </source>
</evidence>
<name>A0ABW9K0A2_9FLAO</name>
<evidence type="ECO:0000313" key="3">
    <source>
        <dbReference type="Proteomes" id="UP001634154"/>
    </source>
</evidence>
<dbReference type="InterPro" id="IPR013785">
    <property type="entry name" value="Aldolase_TIM"/>
</dbReference>
<sequence length="365" mass="42473">MITETLLLLYSHCMIVKGAERSVICDLQRQKIYPVPNAFCALFKDGRYIDIPETVSQLDDEGNEILKEYFEFLEENELAFYCSSEDLPLFPKMPEEWLFPAHISHCILDAWHVLPYFNGSFLKQLEILCCNFIQFRFFKKVSWQELGRIMAIINPSQIKSVEIILPFNKEEGDFYKKAEDFVSENGKISNLTLSGAPEKRIYKEGLYGMGFILQTEKHITGQHHCGMVDSSLFSINIPTYTESLTHNSCLNRKISIDTEGNIKNCPSMKESFGNIRTTSLQEAVDHPEFKKYWNITKDQIVKCKDCEFRHICTDCRAYTDHPYDIYSAPLKCGYNPYTCEWEDWSTNPLKEKAILHYGMQELIRK</sequence>
<dbReference type="NCBIfam" id="TIGR04193">
    <property type="entry name" value="SPASM_w_grasp"/>
    <property type="match status" value="1"/>
</dbReference>
<feature type="domain" description="4Fe4S-binding SPASM" evidence="1">
    <location>
        <begin position="250"/>
        <end position="307"/>
    </location>
</feature>
<reference evidence="2 3" key="1">
    <citation type="submission" date="2024-12" db="EMBL/GenBank/DDBJ databases">
        <title>Draft genome sequence of Chryseobacterium kwangjuense AG447.</title>
        <authorList>
            <person name="Cheptsov V.S."/>
            <person name="Belov A."/>
            <person name="Zavarzina A.G."/>
        </authorList>
    </citation>
    <scope>NUCLEOTIDE SEQUENCE [LARGE SCALE GENOMIC DNA]</scope>
    <source>
        <strain evidence="2 3">AG447</strain>
    </source>
</reference>
<accession>A0ABW9K0A2</accession>
<dbReference type="SUPFAM" id="SSF102114">
    <property type="entry name" value="Radical SAM enzymes"/>
    <property type="match status" value="1"/>
</dbReference>
<proteinExistence type="predicted"/>
<dbReference type="InterPro" id="IPR026497">
    <property type="entry name" value="GRASP-with-SPASM"/>
</dbReference>
<dbReference type="Pfam" id="PF13186">
    <property type="entry name" value="SPASM"/>
    <property type="match status" value="1"/>
</dbReference>
<comment type="caution">
    <text evidence="2">The sequence shown here is derived from an EMBL/GenBank/DDBJ whole genome shotgun (WGS) entry which is preliminary data.</text>
</comment>
<dbReference type="Gene3D" id="3.20.20.70">
    <property type="entry name" value="Aldolase class I"/>
    <property type="match status" value="1"/>
</dbReference>
<dbReference type="InterPro" id="IPR023885">
    <property type="entry name" value="4Fe4S-binding_SPASM_dom"/>
</dbReference>